<accession>A0A820NGZ9</accession>
<proteinExistence type="predicted"/>
<comment type="caution">
    <text evidence="1">The sequence shown here is derived from an EMBL/GenBank/DDBJ whole genome shotgun (WGS) entry which is preliminary data.</text>
</comment>
<dbReference type="EMBL" id="CAJOBB010023221">
    <property type="protein sequence ID" value="CAF4391368.1"/>
    <property type="molecule type" value="Genomic_DNA"/>
</dbReference>
<protein>
    <submittedName>
        <fullName evidence="1">Uncharacterized protein</fullName>
    </submittedName>
</protein>
<dbReference type="AlphaFoldDB" id="A0A820NGZ9"/>
<organism evidence="1 2">
    <name type="scientific">Adineta steineri</name>
    <dbReference type="NCBI Taxonomy" id="433720"/>
    <lineage>
        <taxon>Eukaryota</taxon>
        <taxon>Metazoa</taxon>
        <taxon>Spiralia</taxon>
        <taxon>Gnathifera</taxon>
        <taxon>Rotifera</taxon>
        <taxon>Eurotatoria</taxon>
        <taxon>Bdelloidea</taxon>
        <taxon>Adinetida</taxon>
        <taxon>Adinetidae</taxon>
        <taxon>Adineta</taxon>
    </lineage>
</organism>
<dbReference type="Proteomes" id="UP000663868">
    <property type="component" value="Unassembled WGS sequence"/>
</dbReference>
<sequence>KINWFDNMILCGIISYEILEIIKEIFLKTTQMKLLTINGPLFELIRQIGLIIIVALRYYPIYSIIEMANTNILYYTLCSLYMWLDLCLRIFEQAFCINMKPLIQTWQKFEQFKNQLITKYESNALISSTTTMLMPEYDDARSGGFRNRIHRFKDRFVYRGTKLTTTATTTMTSTIHVS</sequence>
<reference evidence="1" key="1">
    <citation type="submission" date="2021-02" db="EMBL/GenBank/DDBJ databases">
        <authorList>
            <person name="Nowell W R."/>
        </authorList>
    </citation>
    <scope>NUCLEOTIDE SEQUENCE</scope>
</reference>
<name>A0A820NGZ9_9BILA</name>
<feature type="non-terminal residue" evidence="1">
    <location>
        <position position="1"/>
    </location>
</feature>
<evidence type="ECO:0000313" key="1">
    <source>
        <dbReference type="EMBL" id="CAF4391368.1"/>
    </source>
</evidence>
<evidence type="ECO:0000313" key="2">
    <source>
        <dbReference type="Proteomes" id="UP000663868"/>
    </source>
</evidence>
<gene>
    <name evidence="1" type="ORF">KXQ929_LOCUS50485</name>
</gene>